<keyword evidence="1" id="KW-0732">Signal</keyword>
<dbReference type="RefSeq" id="WP_151145932.1">
    <property type="nucleotide sequence ID" value="NZ_WAGX01000005.1"/>
</dbReference>
<accession>A0A7V7QKT1</accession>
<sequence length="132" mass="14901">MKKILLVFILLLLPLQLLACSTNKETSIIKEGTYVLEQSDSNQINVPTIMIEGNHFTFSYDILSSYLSNGTYDLKENIATMTTEDGLYSYVFLVENGVLIFQKDKSSDVKLTDESMGIEIIDQAKFKIQTSK</sequence>
<name>A0A7V7QKT1_9FIRM</name>
<protein>
    <recommendedName>
        <fullName evidence="4">Copper resistance protein NlpE</fullName>
    </recommendedName>
</protein>
<feature type="chain" id="PRO_5030908239" description="Copper resistance protein NlpE" evidence="1">
    <location>
        <begin position="20"/>
        <end position="132"/>
    </location>
</feature>
<evidence type="ECO:0000256" key="1">
    <source>
        <dbReference type="SAM" id="SignalP"/>
    </source>
</evidence>
<feature type="signal peptide" evidence="1">
    <location>
        <begin position="1"/>
        <end position="19"/>
    </location>
</feature>
<evidence type="ECO:0000313" key="3">
    <source>
        <dbReference type="Proteomes" id="UP000461768"/>
    </source>
</evidence>
<reference evidence="2 3" key="1">
    <citation type="submission" date="2019-09" db="EMBL/GenBank/DDBJ databases">
        <authorList>
            <person name="Valk L.C."/>
        </authorList>
    </citation>
    <scope>NUCLEOTIDE SEQUENCE [LARGE SCALE GENOMIC DNA]</scope>
    <source>
        <strain evidence="2">GalUA</strain>
    </source>
</reference>
<proteinExistence type="predicted"/>
<dbReference type="AlphaFoldDB" id="A0A7V7QKT1"/>
<comment type="caution">
    <text evidence="2">The sequence shown here is derived from an EMBL/GenBank/DDBJ whole genome shotgun (WGS) entry which is preliminary data.</text>
</comment>
<dbReference type="OrthoDB" id="2066000at2"/>
<reference evidence="2 3" key="2">
    <citation type="submission" date="2020-02" db="EMBL/GenBank/DDBJ databases">
        <title>Candidatus Galacturonibacter soehngenii shows hetero-acetogenic catabolism of galacturonic acid but lacks a canonical carbon monoxide dehydrogenase/acetyl-CoA synthase complex.</title>
        <authorList>
            <person name="Diender M."/>
            <person name="Stouten G.R."/>
            <person name="Petersen J.F."/>
            <person name="Nielsen P.H."/>
            <person name="Dueholm M.S."/>
            <person name="Pronk J.T."/>
            <person name="Van Loosdrecht M.C.M."/>
        </authorList>
    </citation>
    <scope>NUCLEOTIDE SEQUENCE [LARGE SCALE GENOMIC DNA]</scope>
    <source>
        <strain evidence="2">GalUA</strain>
    </source>
</reference>
<dbReference type="Proteomes" id="UP000461768">
    <property type="component" value="Unassembled WGS sequence"/>
</dbReference>
<keyword evidence="3" id="KW-1185">Reference proteome</keyword>
<evidence type="ECO:0000313" key="2">
    <source>
        <dbReference type="EMBL" id="KAB1438460.1"/>
    </source>
</evidence>
<organism evidence="2 3">
    <name type="scientific">Candidatus Galacturonatibacter soehngenii</name>
    <dbReference type="NCBI Taxonomy" id="2307010"/>
    <lineage>
        <taxon>Bacteria</taxon>
        <taxon>Bacillati</taxon>
        <taxon>Bacillota</taxon>
        <taxon>Clostridia</taxon>
        <taxon>Lachnospirales</taxon>
        <taxon>Lachnospiraceae</taxon>
        <taxon>Candidatus Galacturonatibacter</taxon>
    </lineage>
</organism>
<gene>
    <name evidence="2" type="ORF">F7O84_13025</name>
</gene>
<dbReference type="EMBL" id="WAGX01000005">
    <property type="protein sequence ID" value="KAB1438460.1"/>
    <property type="molecule type" value="Genomic_DNA"/>
</dbReference>
<evidence type="ECO:0008006" key="4">
    <source>
        <dbReference type="Google" id="ProtNLM"/>
    </source>
</evidence>